<dbReference type="InterPro" id="IPR018711">
    <property type="entry name" value="NAGPA"/>
</dbReference>
<protein>
    <recommendedName>
        <fullName evidence="1">Phosphodiester glycosidase domain-containing protein</fullName>
    </recommendedName>
</protein>
<keyword evidence="3" id="KW-1185">Reference proteome</keyword>
<feature type="domain" description="Phosphodiester glycosidase" evidence="1">
    <location>
        <begin position="87"/>
        <end position="260"/>
    </location>
</feature>
<sequence length="264" mass="29870">MNEMNKKILTLLIFILSISSSGLMLSKSITKKAKYKIIRGYFVNSNYVLVKIENKDLKFTISEPIYDKKLNNYYFKGQTTSHFLISNNVDIAINTSPYEVKQNIFFPKGLYIYNKKMISKQIPNYGEITIKQNKIVLNPVEDEIKTSDYGFSGFFVLIKNGNYKKNFKETKHPRTIIGTDKNNKYLFLATIEGRGVNNSKGASLNETIDFALSYGMTNAINLDGGGSSTLVVKSNNAPHKLNFTANIFGKERSVPFHLGIKLPN</sequence>
<evidence type="ECO:0000313" key="3">
    <source>
        <dbReference type="Proteomes" id="UP000199262"/>
    </source>
</evidence>
<organism evidence="2 3">
    <name type="scientific">Borreliella japonica</name>
    <name type="common">Borrelia japonica</name>
    <dbReference type="NCBI Taxonomy" id="34095"/>
    <lineage>
        <taxon>Bacteria</taxon>
        <taxon>Pseudomonadati</taxon>
        <taxon>Spirochaetota</taxon>
        <taxon>Spirochaetia</taxon>
        <taxon>Spirochaetales</taxon>
        <taxon>Borreliaceae</taxon>
        <taxon>Borreliella</taxon>
    </lineage>
</organism>
<accession>A0A1G4P1Z5</accession>
<name>A0A1G4P1Z5_BORJA</name>
<proteinExistence type="predicted"/>
<evidence type="ECO:0000259" key="1">
    <source>
        <dbReference type="Pfam" id="PF09992"/>
    </source>
</evidence>
<dbReference type="EMBL" id="FMTE01000002">
    <property type="protein sequence ID" value="SCW26270.1"/>
    <property type="molecule type" value="Genomic_DNA"/>
</dbReference>
<dbReference type="Proteomes" id="UP000199262">
    <property type="component" value="Unassembled WGS sequence"/>
</dbReference>
<dbReference type="Pfam" id="PF09992">
    <property type="entry name" value="NAGPA"/>
    <property type="match status" value="1"/>
</dbReference>
<evidence type="ECO:0000313" key="2">
    <source>
        <dbReference type="EMBL" id="SCW26270.1"/>
    </source>
</evidence>
<dbReference type="AlphaFoldDB" id="A0A1G4P1Z5"/>
<dbReference type="PANTHER" id="PTHR40446">
    <property type="entry name" value="N-ACETYLGLUCOSAMINE-1-PHOSPHODIESTER ALPHA-N-ACETYLGLUCOSAMINIDASE"/>
    <property type="match status" value="1"/>
</dbReference>
<reference evidence="3" key="1">
    <citation type="submission" date="2016-10" db="EMBL/GenBank/DDBJ databases">
        <authorList>
            <person name="Varghese N."/>
            <person name="Submissions S."/>
        </authorList>
    </citation>
    <scope>NUCLEOTIDE SEQUENCE [LARGE SCALE GENOMIC DNA]</scope>
    <source>
        <strain evidence="3">ATCC 51557</strain>
    </source>
</reference>
<gene>
    <name evidence="2" type="ORF">SAMN02983004_00020</name>
</gene>
<dbReference type="PANTHER" id="PTHR40446:SF2">
    <property type="entry name" value="N-ACETYLGLUCOSAMINE-1-PHOSPHODIESTER ALPHA-N-ACETYLGLUCOSAMINIDASE"/>
    <property type="match status" value="1"/>
</dbReference>